<evidence type="ECO:0000313" key="4">
    <source>
        <dbReference type="Proteomes" id="UP000094379"/>
    </source>
</evidence>
<keyword evidence="4" id="KW-1185">Reference proteome</keyword>
<dbReference type="InterPro" id="IPR025392">
    <property type="entry name" value="DUF4124"/>
</dbReference>
<feature type="region of interest" description="Disordered" evidence="1">
    <location>
        <begin position="55"/>
        <end position="80"/>
    </location>
</feature>
<comment type="caution">
    <text evidence="3">The sequence shown here is derived from an EMBL/GenBank/DDBJ whole genome shotgun (WGS) entry which is preliminary data.</text>
</comment>
<evidence type="ECO:0000259" key="2">
    <source>
        <dbReference type="Pfam" id="PF13511"/>
    </source>
</evidence>
<feature type="compositionally biased region" description="Pro residues" evidence="1">
    <location>
        <begin position="231"/>
        <end position="240"/>
    </location>
</feature>
<evidence type="ECO:0000313" key="3">
    <source>
        <dbReference type="EMBL" id="ODN66016.1"/>
    </source>
</evidence>
<feature type="compositionally biased region" description="Polar residues" evidence="1">
    <location>
        <begin position="59"/>
        <end position="72"/>
    </location>
</feature>
<feature type="region of interest" description="Disordered" evidence="1">
    <location>
        <begin position="181"/>
        <end position="240"/>
    </location>
</feature>
<dbReference type="Pfam" id="PF13511">
    <property type="entry name" value="DUF4124"/>
    <property type="match status" value="1"/>
</dbReference>
<dbReference type="RefSeq" id="WP_069296641.1">
    <property type="nucleotide sequence ID" value="NZ_MCRI01000030.1"/>
</dbReference>
<dbReference type="EMBL" id="MCRI01000030">
    <property type="protein sequence ID" value="ODN66016.1"/>
    <property type="molecule type" value="Genomic_DNA"/>
</dbReference>
<organism evidence="3 4">
    <name type="scientific">Methylophaga muralis</name>
    <dbReference type="NCBI Taxonomy" id="291169"/>
    <lineage>
        <taxon>Bacteria</taxon>
        <taxon>Pseudomonadati</taxon>
        <taxon>Pseudomonadota</taxon>
        <taxon>Gammaproteobacteria</taxon>
        <taxon>Thiotrichales</taxon>
        <taxon>Piscirickettsiaceae</taxon>
        <taxon>Methylophaga</taxon>
    </lineage>
</organism>
<feature type="compositionally biased region" description="Polar residues" evidence="1">
    <location>
        <begin position="181"/>
        <end position="191"/>
    </location>
</feature>
<sequence>MKFIIFMLVGLGTAVAGDIYRWIDENGNEVYSDQPTENAEKIELRHSMIYTPVAIPGSNDLTTDDTQTATEQSETDQTEPAPNYQLIIVSPEDDAGIRVNNGNVVVNLQVIPALVPERGDRIQLYLDGLPVGLPMPQLSFLLENLDRGTHQLSAVVLNASGEVLAQSAPTTFHLQRSSLLQPGREQNNTPGTGAPTIPANPSIPSLPSAPGFPSTPSLPSTPGHPTIPGHAPTPPPQNPN</sequence>
<dbReference type="PATRIC" id="fig|291169.3.peg.2252"/>
<dbReference type="STRING" id="291169.A9E74_02243"/>
<feature type="compositionally biased region" description="Low complexity" evidence="1">
    <location>
        <begin position="221"/>
        <end position="230"/>
    </location>
</feature>
<proteinExistence type="predicted"/>
<gene>
    <name evidence="3" type="ORF">A9E74_02243</name>
</gene>
<evidence type="ECO:0000256" key="1">
    <source>
        <dbReference type="SAM" id="MobiDB-lite"/>
    </source>
</evidence>
<dbReference type="AlphaFoldDB" id="A0A1E3GR10"/>
<feature type="domain" description="DUF4124" evidence="2">
    <location>
        <begin position="7"/>
        <end position="45"/>
    </location>
</feature>
<reference evidence="3 4" key="1">
    <citation type="submission" date="2016-07" db="EMBL/GenBank/DDBJ databases">
        <title>Draft Genome Sequence of Methylophaga muralis Bur 1.</title>
        <authorList>
            <person name="Vasilenko O.V."/>
            <person name="Doronina N.V."/>
            <person name="Shmareva M.N."/>
            <person name="Tarlachkov S.V."/>
            <person name="Mustakhimov I."/>
            <person name="Trotsenko Y.A."/>
        </authorList>
    </citation>
    <scope>NUCLEOTIDE SEQUENCE [LARGE SCALE GENOMIC DNA]</scope>
    <source>
        <strain evidence="3 4">Bur 1</strain>
    </source>
</reference>
<accession>A0A1E3GR10</accession>
<protein>
    <recommendedName>
        <fullName evidence="2">DUF4124 domain-containing protein</fullName>
    </recommendedName>
</protein>
<dbReference type="Proteomes" id="UP000094379">
    <property type="component" value="Unassembled WGS sequence"/>
</dbReference>
<name>A0A1E3GR10_9GAMM</name>